<evidence type="ECO:0000313" key="1">
    <source>
        <dbReference type="EMBL" id="AJT60988.1"/>
    </source>
</evidence>
<dbReference type="RefSeq" id="YP_009201250.1">
    <property type="nucleotide sequence ID" value="NC_028829.1"/>
</dbReference>
<dbReference type="GeneID" id="26628473"/>
<evidence type="ECO:0000313" key="2">
    <source>
        <dbReference type="Proteomes" id="UP000202888"/>
    </source>
</evidence>
<protein>
    <submittedName>
        <fullName evidence="1">Uncharacterized protein</fullName>
    </submittedName>
</protein>
<accession>A0A0D4DBN7</accession>
<organism evidence="1 2">
    <name type="scientific">Vibrio phage ValKK3</name>
    <dbReference type="NCBI Taxonomy" id="1610855"/>
    <lineage>
        <taxon>Viruses</taxon>
        <taxon>Duplodnaviria</taxon>
        <taxon>Heunggongvirae</taxon>
        <taxon>Uroviricota</taxon>
        <taxon>Caudoviricetes</taxon>
        <taxon>Pantevenvirales</taxon>
        <taxon>Straboviridae</taxon>
        <taxon>Schizotequatrovirus</taxon>
        <taxon>Schizotequatrovirus valkk3</taxon>
    </lineage>
</organism>
<keyword evidence="2" id="KW-1185">Reference proteome</keyword>
<dbReference type="EMBL" id="KP671755">
    <property type="protein sequence ID" value="AJT60988.1"/>
    <property type="molecule type" value="Genomic_DNA"/>
</dbReference>
<name>A0A0D4DBN7_9CAUD</name>
<dbReference type="Proteomes" id="UP000202888">
    <property type="component" value="Segment"/>
</dbReference>
<dbReference type="KEGG" id="vg:26628473"/>
<sequence length="149" mass="17572">MKFSEYQNELTEAFDRPAQITARRGNKSFFNVGDKRYIVELAYEEYDKSINVEFMYMSRESLTWSYNLAKGDARDAITVFATVISEIEELMRSKDVNYIHFNAFSDSNADDYRKRLSVYKRIAKRFADELGFKVVYDMGSISLERLDKR</sequence>
<proteinExistence type="predicted"/>
<reference evidence="1 2" key="1">
    <citation type="journal article" date="2016" name="Genom Data">
        <title>Complete genome sequence of a giant Vibrio phage ValKK3 infecting Vibrio alginolyticus.</title>
        <authorList>
            <person name="Lal T.M."/>
            <person name="Sano M."/>
            <person name="Hatai K."/>
            <person name="Ransangan J."/>
        </authorList>
    </citation>
    <scope>NUCLEOTIDE SEQUENCE [LARGE SCALE GENOMIC DNA]</scope>
</reference>